<dbReference type="OrthoDB" id="598356at2"/>
<evidence type="ECO:0000313" key="4">
    <source>
        <dbReference type="EMBL" id="TXB63217.1"/>
    </source>
</evidence>
<keyword evidence="1" id="KW-0547">Nucleotide-binding</keyword>
<dbReference type="Proteomes" id="UP000321580">
    <property type="component" value="Unassembled WGS sequence"/>
</dbReference>
<dbReference type="GO" id="GO:0006777">
    <property type="term" value="P:Mo-molybdopterin cofactor biosynthetic process"/>
    <property type="evidence" value="ECO:0007669"/>
    <property type="project" value="InterPro"/>
</dbReference>
<dbReference type="InterPro" id="IPR012675">
    <property type="entry name" value="Beta-grasp_dom_sf"/>
</dbReference>
<comment type="similarity">
    <text evidence="2">Belongs to the MoaD family.</text>
</comment>
<dbReference type="PANTHER" id="PTHR33359">
    <property type="entry name" value="MOLYBDOPTERIN SYNTHASE SULFUR CARRIER SUBUNIT"/>
    <property type="match status" value="1"/>
</dbReference>
<comment type="caution">
    <text evidence="4">The sequence shown here is derived from an EMBL/GenBank/DDBJ whole genome shotgun (WGS) entry which is preliminary data.</text>
</comment>
<dbReference type="CDD" id="cd00754">
    <property type="entry name" value="Ubl_MoaD"/>
    <property type="match status" value="1"/>
</dbReference>
<dbReference type="GO" id="GO:1990133">
    <property type="term" value="C:molybdopterin adenylyltransferase complex"/>
    <property type="evidence" value="ECO:0007669"/>
    <property type="project" value="TreeGrafter"/>
</dbReference>
<dbReference type="UniPathway" id="UPA00344"/>
<organism evidence="4 5">
    <name type="scientific">Phaeodactylibacter luteus</name>
    <dbReference type="NCBI Taxonomy" id="1564516"/>
    <lineage>
        <taxon>Bacteria</taxon>
        <taxon>Pseudomonadati</taxon>
        <taxon>Bacteroidota</taxon>
        <taxon>Saprospiria</taxon>
        <taxon>Saprospirales</taxon>
        <taxon>Haliscomenobacteraceae</taxon>
        <taxon>Phaeodactylibacter</taxon>
    </lineage>
</organism>
<evidence type="ECO:0000256" key="3">
    <source>
        <dbReference type="ARBA" id="ARBA00024247"/>
    </source>
</evidence>
<dbReference type="GO" id="GO:0000166">
    <property type="term" value="F:nucleotide binding"/>
    <property type="evidence" value="ECO:0007669"/>
    <property type="project" value="UniProtKB-KW"/>
</dbReference>
<gene>
    <name evidence="4" type="ORF">FRY97_10435</name>
</gene>
<keyword evidence="5" id="KW-1185">Reference proteome</keyword>
<dbReference type="PANTHER" id="PTHR33359:SF1">
    <property type="entry name" value="MOLYBDOPTERIN SYNTHASE SULFUR CARRIER SUBUNIT"/>
    <property type="match status" value="1"/>
</dbReference>
<proteinExistence type="inferred from homology"/>
<dbReference type="Pfam" id="PF02597">
    <property type="entry name" value="ThiS"/>
    <property type="match status" value="1"/>
</dbReference>
<dbReference type="SUPFAM" id="SSF54285">
    <property type="entry name" value="MoaD/ThiS"/>
    <property type="match status" value="1"/>
</dbReference>
<dbReference type="InterPro" id="IPR016155">
    <property type="entry name" value="Mopterin_synth/thiamin_S_b"/>
</dbReference>
<dbReference type="AlphaFoldDB" id="A0A5C6RLW1"/>
<evidence type="ECO:0000313" key="5">
    <source>
        <dbReference type="Proteomes" id="UP000321580"/>
    </source>
</evidence>
<reference evidence="4 5" key="1">
    <citation type="submission" date="2019-08" db="EMBL/GenBank/DDBJ databases">
        <title>Genome of Phaeodactylibacter luteus.</title>
        <authorList>
            <person name="Bowman J.P."/>
        </authorList>
    </citation>
    <scope>NUCLEOTIDE SEQUENCE [LARGE SCALE GENOMIC DNA]</scope>
    <source>
        <strain evidence="4 5">KCTC 42180</strain>
    </source>
</reference>
<sequence>MEINILAFGIARDILGGSQIQMPLPEGSTVGELKAALCSKFPAFAQLASLSIALNTSYASDSDPIRPTDEVVIIPPVSGG</sequence>
<name>A0A5C6RLW1_9BACT</name>
<protein>
    <recommendedName>
        <fullName evidence="3">Molybdopterin synthase sulfur carrier subunit</fullName>
    </recommendedName>
</protein>
<dbReference type="RefSeq" id="WP_147167472.1">
    <property type="nucleotide sequence ID" value="NZ_VOOR01000018.1"/>
</dbReference>
<evidence type="ECO:0000256" key="1">
    <source>
        <dbReference type="ARBA" id="ARBA00022741"/>
    </source>
</evidence>
<dbReference type="Gene3D" id="3.10.20.30">
    <property type="match status" value="1"/>
</dbReference>
<evidence type="ECO:0000256" key="2">
    <source>
        <dbReference type="ARBA" id="ARBA00024200"/>
    </source>
</evidence>
<dbReference type="InterPro" id="IPR003749">
    <property type="entry name" value="ThiS/MoaD-like"/>
</dbReference>
<dbReference type="EMBL" id="VOOR01000018">
    <property type="protein sequence ID" value="TXB63217.1"/>
    <property type="molecule type" value="Genomic_DNA"/>
</dbReference>
<accession>A0A5C6RLW1</accession>
<dbReference type="InterPro" id="IPR044672">
    <property type="entry name" value="MOCS2A"/>
</dbReference>